<protein>
    <submittedName>
        <fullName evidence="2">TAXI family TRAP transporter solute-binding subunit</fullName>
    </submittedName>
</protein>
<dbReference type="Pfam" id="PF16868">
    <property type="entry name" value="NMT1_3"/>
    <property type="match status" value="1"/>
</dbReference>
<dbReference type="InterPro" id="IPR011852">
    <property type="entry name" value="TRAP_TAXI"/>
</dbReference>
<dbReference type="CDD" id="cd13569">
    <property type="entry name" value="PBP2_TAXI_TRAP_like_1"/>
    <property type="match status" value="1"/>
</dbReference>
<keyword evidence="1" id="KW-0732">Signal</keyword>
<organism evidence="2 3">
    <name type="scientific">Blastococcus saxobsidens</name>
    <dbReference type="NCBI Taxonomy" id="138336"/>
    <lineage>
        <taxon>Bacteria</taxon>
        <taxon>Bacillati</taxon>
        <taxon>Actinomycetota</taxon>
        <taxon>Actinomycetes</taxon>
        <taxon>Geodermatophilales</taxon>
        <taxon>Geodermatophilaceae</taxon>
        <taxon>Blastococcus</taxon>
    </lineage>
</organism>
<dbReference type="SUPFAM" id="SSF53850">
    <property type="entry name" value="Periplasmic binding protein-like II"/>
    <property type="match status" value="1"/>
</dbReference>
<dbReference type="NCBIfam" id="TIGR02122">
    <property type="entry name" value="TRAP_TAXI"/>
    <property type="match status" value="1"/>
</dbReference>
<reference evidence="2 3" key="1">
    <citation type="submission" date="2019-12" db="EMBL/GenBank/DDBJ databases">
        <title>the WGS of Blastococcus saxobsidens 67B17.</title>
        <authorList>
            <person name="Jiang Z."/>
        </authorList>
    </citation>
    <scope>NUCLEOTIDE SEQUENCE [LARGE SCALE GENOMIC DNA]</scope>
    <source>
        <strain evidence="2 3">67B17</strain>
    </source>
</reference>
<accession>A0A6L9W127</accession>
<evidence type="ECO:0000313" key="2">
    <source>
        <dbReference type="EMBL" id="NEK85688.1"/>
    </source>
</evidence>
<name>A0A6L9W127_9ACTN</name>
<dbReference type="Proteomes" id="UP000479241">
    <property type="component" value="Unassembled WGS sequence"/>
</dbReference>
<dbReference type="RefSeq" id="WP_163203927.1">
    <property type="nucleotide sequence ID" value="NZ_JAAGWG010000009.1"/>
</dbReference>
<dbReference type="PANTHER" id="PTHR42941">
    <property type="entry name" value="SLL1037 PROTEIN"/>
    <property type="match status" value="1"/>
</dbReference>
<dbReference type="PANTHER" id="PTHR42941:SF1">
    <property type="entry name" value="SLL1037 PROTEIN"/>
    <property type="match status" value="1"/>
</dbReference>
<evidence type="ECO:0000313" key="3">
    <source>
        <dbReference type="Proteomes" id="UP000479241"/>
    </source>
</evidence>
<comment type="caution">
    <text evidence="2">The sequence shown here is derived from an EMBL/GenBank/DDBJ whole genome shotgun (WGS) entry which is preliminary data.</text>
</comment>
<dbReference type="EMBL" id="JAAGWG010000009">
    <property type="protein sequence ID" value="NEK85688.1"/>
    <property type="molecule type" value="Genomic_DNA"/>
</dbReference>
<dbReference type="Gene3D" id="3.40.190.10">
    <property type="entry name" value="Periplasmic binding protein-like II"/>
    <property type="match status" value="2"/>
</dbReference>
<proteinExistence type="predicted"/>
<feature type="signal peptide" evidence="1">
    <location>
        <begin position="1"/>
        <end position="21"/>
    </location>
</feature>
<gene>
    <name evidence="2" type="ORF">GCU60_07920</name>
</gene>
<dbReference type="AlphaFoldDB" id="A0A6L9W127"/>
<dbReference type="PROSITE" id="PS51257">
    <property type="entry name" value="PROKAR_LIPOPROTEIN"/>
    <property type="match status" value="1"/>
</dbReference>
<sequence length="342" mass="34544">MRKSRTPVLFALASATALVLAGCGEAGGGGGTAAEGEGSGGSDAPGCAEPAGGGRLSIATGNTTGVYYILGGGIAAVLTDNVEGTEATAEATNASAENIQLVCAGDSDIGFSLADTAADAVNGEAGFEGDPQSVQALARIYNNYTQVFVRADSGIESIADMAGKSVSTGSPNSGTEVIATRLLEVNDLGTGDIEQQRLGLPESVQGMKDGSIDALIWSGGLPTGGITDLVTSLGDDVRMLPLDEELPKLQDAYGEAYTAGTVPSDTYGLPGDVETVAVPNLLVVSDAMPEDVAEDVTRAIFENLDDLAQVHPEAENISADIATDTGDVPLHPGAEAYFDEQG</sequence>
<feature type="chain" id="PRO_5038414556" evidence="1">
    <location>
        <begin position="22"/>
        <end position="342"/>
    </location>
</feature>
<evidence type="ECO:0000256" key="1">
    <source>
        <dbReference type="SAM" id="SignalP"/>
    </source>
</evidence>